<feature type="transmembrane region" description="Helical" evidence="11">
    <location>
        <begin position="1764"/>
        <end position="1785"/>
    </location>
</feature>
<comment type="cofactor">
    <cofactor evidence="1">
        <name>pantetheine 4'-phosphate</name>
        <dbReference type="ChEBI" id="CHEBI:47942"/>
    </cofactor>
</comment>
<evidence type="ECO:0000256" key="11">
    <source>
        <dbReference type="SAM" id="Phobius"/>
    </source>
</evidence>
<dbReference type="Pfam" id="PF00975">
    <property type="entry name" value="Thioesterase"/>
    <property type="match status" value="1"/>
</dbReference>
<feature type="transmembrane region" description="Helical" evidence="11">
    <location>
        <begin position="1378"/>
        <end position="1407"/>
    </location>
</feature>
<dbReference type="Pfam" id="PF07690">
    <property type="entry name" value="MFS_1"/>
    <property type="match status" value="1"/>
</dbReference>
<feature type="transmembrane region" description="Helical" evidence="11">
    <location>
        <begin position="1620"/>
        <end position="1644"/>
    </location>
</feature>
<dbReference type="SUPFAM" id="SSF52777">
    <property type="entry name" value="CoA-dependent acyltransferases"/>
    <property type="match status" value="2"/>
</dbReference>
<keyword evidence="9 11" id="KW-0472">Membrane</keyword>
<dbReference type="GO" id="GO:0043041">
    <property type="term" value="P:amino acid activation for nonribosomal peptide biosynthetic process"/>
    <property type="evidence" value="ECO:0007669"/>
    <property type="project" value="TreeGrafter"/>
</dbReference>
<keyword evidence="8 11" id="KW-1133">Transmembrane helix</keyword>
<evidence type="ECO:0000256" key="2">
    <source>
        <dbReference type="ARBA" id="ARBA00004651"/>
    </source>
</evidence>
<dbReference type="SUPFAM" id="SSF53474">
    <property type="entry name" value="alpha/beta-Hydrolases"/>
    <property type="match status" value="1"/>
</dbReference>
<dbReference type="GO" id="GO:0005829">
    <property type="term" value="C:cytosol"/>
    <property type="evidence" value="ECO:0007669"/>
    <property type="project" value="TreeGrafter"/>
</dbReference>
<dbReference type="CDD" id="cd19531">
    <property type="entry name" value="LCL_NRPS-like"/>
    <property type="match status" value="1"/>
</dbReference>
<dbReference type="OrthoDB" id="9778383at2"/>
<feature type="transmembrane region" description="Helical" evidence="11">
    <location>
        <begin position="1712"/>
        <end position="1734"/>
    </location>
</feature>
<dbReference type="Pfam" id="PF00668">
    <property type="entry name" value="Condensation"/>
    <property type="match status" value="1"/>
</dbReference>
<dbReference type="InterPro" id="IPR020846">
    <property type="entry name" value="MFS_dom"/>
</dbReference>
<keyword evidence="5" id="KW-0596">Phosphopantetheine</keyword>
<dbReference type="InterPro" id="IPR001242">
    <property type="entry name" value="Condensation_dom"/>
</dbReference>
<dbReference type="Gene3D" id="3.30.559.30">
    <property type="entry name" value="Nonribosomal peptide synthetase, condensation domain"/>
    <property type="match status" value="1"/>
</dbReference>
<dbReference type="InterPro" id="IPR000873">
    <property type="entry name" value="AMP-dep_synth/lig_dom"/>
</dbReference>
<reference evidence="14 15" key="1">
    <citation type="submission" date="2016-11" db="EMBL/GenBank/DDBJ databases">
        <authorList>
            <person name="Jaros S."/>
            <person name="Januszkiewicz K."/>
            <person name="Wedrychowicz H."/>
        </authorList>
    </citation>
    <scope>NUCLEOTIDE SEQUENCE [LARGE SCALE GENOMIC DNA]</scope>
    <source>
        <strain evidence="14 15">DSM 15929</strain>
    </source>
</reference>
<dbReference type="Gene3D" id="3.30.300.30">
    <property type="match status" value="1"/>
</dbReference>
<dbReference type="EMBL" id="FRAC01000009">
    <property type="protein sequence ID" value="SHK12973.1"/>
    <property type="molecule type" value="Genomic_DNA"/>
</dbReference>
<comment type="similarity">
    <text evidence="3">Belongs to the ATP-dependent AMP-binding enzyme family.</text>
</comment>
<evidence type="ECO:0000259" key="12">
    <source>
        <dbReference type="PROSITE" id="PS50075"/>
    </source>
</evidence>
<dbReference type="GO" id="GO:0005886">
    <property type="term" value="C:plasma membrane"/>
    <property type="evidence" value="ECO:0007669"/>
    <property type="project" value="UniProtKB-SubCell"/>
</dbReference>
<dbReference type="PROSITE" id="PS50850">
    <property type="entry name" value="MFS"/>
    <property type="match status" value="1"/>
</dbReference>
<dbReference type="InterPro" id="IPR036736">
    <property type="entry name" value="ACP-like_sf"/>
</dbReference>
<feature type="domain" description="Major facilitator superfamily (MFS) profile" evidence="13">
    <location>
        <begin position="1380"/>
        <end position="1790"/>
    </location>
</feature>
<dbReference type="GO" id="GO:0008610">
    <property type="term" value="P:lipid biosynthetic process"/>
    <property type="evidence" value="ECO:0007669"/>
    <property type="project" value="UniProtKB-ARBA"/>
</dbReference>
<gene>
    <name evidence="14" type="ORF">SAMN02745136_01792</name>
</gene>
<evidence type="ECO:0000256" key="10">
    <source>
        <dbReference type="SAM" id="MobiDB-lite"/>
    </source>
</evidence>
<feature type="transmembrane region" description="Helical" evidence="11">
    <location>
        <begin position="1590"/>
        <end position="1614"/>
    </location>
</feature>
<dbReference type="InterPro" id="IPR011701">
    <property type="entry name" value="MFS"/>
</dbReference>
<dbReference type="InterPro" id="IPR020845">
    <property type="entry name" value="AMP-binding_CS"/>
</dbReference>
<evidence type="ECO:0000256" key="1">
    <source>
        <dbReference type="ARBA" id="ARBA00001957"/>
    </source>
</evidence>
<dbReference type="FunFam" id="1.10.1200.10:FF:000005">
    <property type="entry name" value="Nonribosomal peptide synthetase 1"/>
    <property type="match status" value="1"/>
</dbReference>
<feature type="transmembrane region" description="Helical" evidence="11">
    <location>
        <begin position="1413"/>
        <end position="1438"/>
    </location>
</feature>
<dbReference type="InterPro" id="IPR010071">
    <property type="entry name" value="AA_adenyl_dom"/>
</dbReference>
<evidence type="ECO:0000256" key="4">
    <source>
        <dbReference type="ARBA" id="ARBA00022448"/>
    </source>
</evidence>
<feature type="domain" description="Carrier" evidence="12">
    <location>
        <begin position="1017"/>
        <end position="1102"/>
    </location>
</feature>
<dbReference type="Gene3D" id="3.30.559.10">
    <property type="entry name" value="Chloramphenicol acetyltransferase-like domain"/>
    <property type="match status" value="1"/>
</dbReference>
<dbReference type="InterPro" id="IPR023213">
    <property type="entry name" value="CAT-like_dom_sf"/>
</dbReference>
<dbReference type="CDD" id="cd06173">
    <property type="entry name" value="MFS_MefA_like"/>
    <property type="match status" value="1"/>
</dbReference>
<feature type="compositionally biased region" description="Basic and acidic residues" evidence="10">
    <location>
        <begin position="1005"/>
        <end position="1021"/>
    </location>
</feature>
<sequence>MNSIYERVNLLPPEKKKILLEKIYLSNSLIQEDNGITPVSRDSSQREFPLSFSQQRLWFLYQWEPDSPSYNIPCLFSLNFKAEAGLLEQAINKLVERHEILRTTYKMEKEEAVQVIHPYEPIRLQICDLQNKTFSEKELRDTFMKEKALIPFNLEKEFPIRAYFFILGEDKNYVLLNIHHIACDGWSLDIIINELRSNYGALAEKRQSKLKPLVLQYADFTCWQRKNEKSDNFRKHELYWKSVFESDIPVLELPTDKPRPPVRSFLGATAVKALPSNIYKELNKICVEEDATLFMVTLAAYFVLLYRYTGQTDIVVGSPIANRNRTELENMIGFFVNTIPLRMKLKEQATFRETVRQVKKMTLEAYEHQDLPLERIIELLTIERDMSHNPLFQVMFVMQNAFLTTFDTVKWNMNFEGSINTDSSKFDLTLSASKDYLQAEYSTDMFEKQTVVKFLDHYLNLLESIIKYPEQVISGIDILSDAEKQQLIGWNRTASLYEDNFHLISCIEAWADRQPEKIALLNEVAAYTYGEMNTYSNKLAHYLISKEIGPEKVVGIFLERSADFILAMLAVLKSGGAYVPLDPSYPKERIEHMIQSSGMEVLITRNTLVQDMGLEKVTVIYLDIHKGQIDSQNQKNPIIPSNRHNLMYIIFTSGSTGEPKGVGVELRNFYNYIQGIIRQLKISEPYNYAIVSTLAADLGLTNVFCALCTGGTLHVLSYEHSCDPDAVSDYFVHNRIDIMKVVPSHFEVLMTANHPEHVIPQRTLILAGEGLSWETVRKIRQLRPDCAIENHYGPTETTVSALTYQIPKNFTSQASGIVPIGRPIGNVRTYILDPHLGLVPEGVPGELYISGEGVSRGYIDNKELTQNRFIRSPFGRDRSELLYKTGDRVRYLPDGIIEILGRMDRQVKIRGFRIELGEIESVITSVSYVKDAVVLVKEFGKTDKRIAAYIVIEKPRILENPIAEIRKRLSEKLPEYMIPNHMMELDSLPLNPNGKVDVGKLPPIDYRKKTDNPSGEKPRTETEKRICDIWKEVLGAENIGIDDNFFELGGESFKALKVVRRIGEWVGIMDFFKNPTIRLLAQFLEQGKKSENQILHKLKTSSRSGGASVSLVCVPYAGGSAITYQPLSAQIPPEYDLYAIEIPGHDYSHKEDTLLSLQETAGLCVEEIKSTVKGPIALYGHCVGGALTIEIAKQLEEEKLPLNRIFVGGALPIARIPGRLFQFLSKLFPSDRTMSNKSYHEFLKALGGFNDVSDEAERDFLIRNLRHDARESESYFTSAYSNREYAGLHAPITCIIGQKDRATELYEERYLEWGYFSSSVDLAVIPMAGHYFIKYQAERLSSIIDNRVQKSTNAIPDTADGENGLTGIEHKRIAIPNLATFFIVVLSQMVSVLGSGLTSIAIGVWVYSKTGSVADFAAISSAGLIPGILVLPVAGAVVDRYDRRVVMLFSDLAAALSIAALAILMAANTIEVWHILIATAIGSISRAFHRPAFSAAIAQIIPKQYLGHANGIVQFSGSTSELISPLIGVALYSLIGMKNIFILDFFSFLAAIVTLVFIRFPNTLFRKREETFTKEILMGWKFIFKRPGMIYMIIFFFISNILFGAISVLFQPLILSFGTAAQLATITMLGAVGGMTGALLMSLWGGTKRRASGMIGFVILEGFFAIIAGIRPNFIITAIGIFGFWFSVTMINSHWQSLIQTKVGLELQGRVLATNQMIAMSSIPIGYFLSGLLADSVFEKAMNKQGLLADTIGAVIGTGTSRGIALLIICAGLLVMLWSILGFHFKPLIYMEDNMEDASPGAEIQDRDSLQEELDHHILQ</sequence>
<dbReference type="Gene3D" id="1.10.1200.10">
    <property type="entry name" value="ACP-like"/>
    <property type="match status" value="1"/>
</dbReference>
<comment type="subcellular location">
    <subcellularLocation>
        <location evidence="2">Cell membrane</location>
        <topology evidence="2">Multi-pass membrane protein</topology>
    </subcellularLocation>
</comment>
<dbReference type="RefSeq" id="WP_084124040.1">
    <property type="nucleotide sequence ID" value="NZ_FRAC01000009.1"/>
</dbReference>
<dbReference type="GO" id="GO:0022857">
    <property type="term" value="F:transmembrane transporter activity"/>
    <property type="evidence" value="ECO:0007669"/>
    <property type="project" value="InterPro"/>
</dbReference>
<keyword evidence="4" id="KW-0813">Transport</keyword>
<feature type="transmembrane region" description="Helical" evidence="11">
    <location>
        <begin position="1651"/>
        <end position="1668"/>
    </location>
</feature>
<feature type="transmembrane region" description="Helical" evidence="11">
    <location>
        <begin position="1674"/>
        <end position="1691"/>
    </location>
</feature>
<dbReference type="Pfam" id="PF00550">
    <property type="entry name" value="PP-binding"/>
    <property type="match status" value="1"/>
</dbReference>
<dbReference type="InterPro" id="IPR001031">
    <property type="entry name" value="Thioesterase"/>
</dbReference>
<dbReference type="Gene3D" id="3.40.50.1820">
    <property type="entry name" value="alpha/beta hydrolase"/>
    <property type="match status" value="1"/>
</dbReference>
<dbReference type="Gene3D" id="2.30.38.10">
    <property type="entry name" value="Luciferase, Domain 3"/>
    <property type="match status" value="1"/>
</dbReference>
<dbReference type="PROSITE" id="PS00455">
    <property type="entry name" value="AMP_BINDING"/>
    <property type="match status" value="1"/>
</dbReference>
<dbReference type="Proteomes" id="UP000184386">
    <property type="component" value="Unassembled WGS sequence"/>
</dbReference>
<dbReference type="Gene3D" id="3.40.50.980">
    <property type="match status" value="2"/>
</dbReference>
<dbReference type="NCBIfam" id="TIGR01733">
    <property type="entry name" value="AA-adenyl-dom"/>
    <property type="match status" value="1"/>
</dbReference>
<evidence type="ECO:0000256" key="8">
    <source>
        <dbReference type="ARBA" id="ARBA00022989"/>
    </source>
</evidence>
<feature type="transmembrane region" description="Helical" evidence="11">
    <location>
        <begin position="1445"/>
        <end position="1466"/>
    </location>
</feature>
<dbReference type="FunFam" id="3.30.300.30:FF:000010">
    <property type="entry name" value="Enterobactin synthetase component F"/>
    <property type="match status" value="1"/>
</dbReference>
<feature type="transmembrane region" description="Helical" evidence="11">
    <location>
        <begin position="1313"/>
        <end position="1333"/>
    </location>
</feature>
<name>A0A1M6PYD6_9FIRM</name>
<evidence type="ECO:0000313" key="14">
    <source>
        <dbReference type="EMBL" id="SHK12973.1"/>
    </source>
</evidence>
<dbReference type="PANTHER" id="PTHR45527">
    <property type="entry name" value="NONRIBOSOMAL PEPTIDE SYNTHETASE"/>
    <property type="match status" value="1"/>
</dbReference>
<dbReference type="InterPro" id="IPR009081">
    <property type="entry name" value="PP-bd_ACP"/>
</dbReference>
<dbReference type="InterPro" id="IPR025110">
    <property type="entry name" value="AMP-bd_C"/>
</dbReference>
<dbReference type="PROSITE" id="PS50075">
    <property type="entry name" value="CARRIER"/>
    <property type="match status" value="1"/>
</dbReference>
<dbReference type="InterPro" id="IPR029058">
    <property type="entry name" value="AB_hydrolase_fold"/>
</dbReference>
<keyword evidence="6" id="KW-0597">Phosphoprotein</keyword>
<dbReference type="SUPFAM" id="SSF103473">
    <property type="entry name" value="MFS general substrate transporter"/>
    <property type="match status" value="1"/>
</dbReference>
<evidence type="ECO:0000256" key="7">
    <source>
        <dbReference type="ARBA" id="ARBA00022692"/>
    </source>
</evidence>
<evidence type="ECO:0000256" key="5">
    <source>
        <dbReference type="ARBA" id="ARBA00022450"/>
    </source>
</evidence>
<evidence type="ECO:0000256" key="6">
    <source>
        <dbReference type="ARBA" id="ARBA00022553"/>
    </source>
</evidence>
<keyword evidence="15" id="KW-1185">Reference proteome</keyword>
<protein>
    <submittedName>
        <fullName evidence="14">Amino acid adenylation domain-containing protein</fullName>
    </submittedName>
</protein>
<dbReference type="Pfam" id="PF00501">
    <property type="entry name" value="AMP-binding"/>
    <property type="match status" value="1"/>
</dbReference>
<feature type="transmembrane region" description="Helical" evidence="11">
    <location>
        <begin position="1540"/>
        <end position="1558"/>
    </location>
</feature>
<dbReference type="InterPro" id="IPR045851">
    <property type="entry name" value="AMP-bd_C_sf"/>
</dbReference>
<evidence type="ECO:0000313" key="15">
    <source>
        <dbReference type="Proteomes" id="UP000184386"/>
    </source>
</evidence>
<evidence type="ECO:0000256" key="9">
    <source>
        <dbReference type="ARBA" id="ARBA00023136"/>
    </source>
</evidence>
<dbReference type="GO" id="GO:0031177">
    <property type="term" value="F:phosphopantetheine binding"/>
    <property type="evidence" value="ECO:0007669"/>
    <property type="project" value="TreeGrafter"/>
</dbReference>
<feature type="region of interest" description="Disordered" evidence="10">
    <location>
        <begin position="1001"/>
        <end position="1021"/>
    </location>
</feature>
<dbReference type="SUPFAM" id="SSF56801">
    <property type="entry name" value="Acetyl-CoA synthetase-like"/>
    <property type="match status" value="1"/>
</dbReference>
<dbReference type="SUPFAM" id="SSF47336">
    <property type="entry name" value="ACP-like"/>
    <property type="match status" value="1"/>
</dbReference>
<evidence type="ECO:0000259" key="13">
    <source>
        <dbReference type="PROSITE" id="PS50850"/>
    </source>
</evidence>
<dbReference type="PANTHER" id="PTHR45527:SF1">
    <property type="entry name" value="FATTY ACID SYNTHASE"/>
    <property type="match status" value="1"/>
</dbReference>
<dbReference type="Gene3D" id="1.20.1250.20">
    <property type="entry name" value="MFS general substrate transporter like domains"/>
    <property type="match status" value="1"/>
</dbReference>
<dbReference type="FunFam" id="3.40.50.980:FF:000001">
    <property type="entry name" value="Non-ribosomal peptide synthetase"/>
    <property type="match status" value="1"/>
</dbReference>
<dbReference type="InterPro" id="IPR036259">
    <property type="entry name" value="MFS_trans_sf"/>
</dbReference>
<dbReference type="STRING" id="1121322.SAMN02745136_01792"/>
<dbReference type="GO" id="GO:0003824">
    <property type="term" value="F:catalytic activity"/>
    <property type="evidence" value="ECO:0007669"/>
    <property type="project" value="InterPro"/>
</dbReference>
<keyword evidence="7 11" id="KW-0812">Transmembrane</keyword>
<evidence type="ECO:0000256" key="3">
    <source>
        <dbReference type="ARBA" id="ARBA00006432"/>
    </source>
</evidence>
<proteinExistence type="inferred from homology"/>
<dbReference type="CDD" id="cd05930">
    <property type="entry name" value="A_NRPS"/>
    <property type="match status" value="1"/>
</dbReference>
<dbReference type="GO" id="GO:0044550">
    <property type="term" value="P:secondary metabolite biosynthetic process"/>
    <property type="evidence" value="ECO:0007669"/>
    <property type="project" value="TreeGrafter"/>
</dbReference>
<dbReference type="Pfam" id="PF13193">
    <property type="entry name" value="AMP-binding_C"/>
    <property type="match status" value="1"/>
</dbReference>
<organism evidence="14 15">
    <name type="scientific">Anaerocolumna jejuensis DSM 15929</name>
    <dbReference type="NCBI Taxonomy" id="1121322"/>
    <lineage>
        <taxon>Bacteria</taxon>
        <taxon>Bacillati</taxon>
        <taxon>Bacillota</taxon>
        <taxon>Clostridia</taxon>
        <taxon>Lachnospirales</taxon>
        <taxon>Lachnospiraceae</taxon>
        <taxon>Anaerocolumna</taxon>
    </lineage>
</organism>
<accession>A0A1M6PYD6</accession>